<keyword evidence="2" id="KW-0238">DNA-binding</keyword>
<name>A0ABU7RYF8_9ACTN</name>
<dbReference type="RefSeq" id="WP_331216612.1">
    <property type="nucleotide sequence ID" value="NZ_JAZGQK010000021.1"/>
</dbReference>
<evidence type="ECO:0000256" key="1">
    <source>
        <dbReference type="ARBA" id="ARBA00023015"/>
    </source>
</evidence>
<accession>A0ABU7RYF8</accession>
<dbReference type="InterPro" id="IPR036390">
    <property type="entry name" value="WH_DNA-bd_sf"/>
</dbReference>
<reference evidence="5 6" key="1">
    <citation type="submission" date="2024-01" db="EMBL/GenBank/DDBJ databases">
        <title>Genome insights into Plantactinospora sonchi sp. nov.</title>
        <authorList>
            <person name="Wang L."/>
        </authorList>
    </citation>
    <scope>NUCLEOTIDE SEQUENCE [LARGE SCALE GENOMIC DNA]</scope>
    <source>
        <strain evidence="5 6">NEAU-QY2</strain>
    </source>
</reference>
<protein>
    <submittedName>
        <fullName evidence="5">GntR family transcriptional regulator</fullName>
    </submittedName>
</protein>
<evidence type="ECO:0000313" key="5">
    <source>
        <dbReference type="EMBL" id="MEE6261528.1"/>
    </source>
</evidence>
<dbReference type="PANTHER" id="PTHR44846:SF1">
    <property type="entry name" value="MANNOSYL-D-GLYCERATE TRANSPORT_METABOLISM SYSTEM REPRESSOR MNGR-RELATED"/>
    <property type="match status" value="1"/>
</dbReference>
<gene>
    <name evidence="5" type="ORF">V1633_23875</name>
</gene>
<dbReference type="Pfam" id="PF00392">
    <property type="entry name" value="GntR"/>
    <property type="match status" value="1"/>
</dbReference>
<keyword evidence="1" id="KW-0805">Transcription regulation</keyword>
<proteinExistence type="predicted"/>
<dbReference type="PROSITE" id="PS50949">
    <property type="entry name" value="HTH_GNTR"/>
    <property type="match status" value="1"/>
</dbReference>
<keyword evidence="6" id="KW-1185">Reference proteome</keyword>
<evidence type="ECO:0000259" key="4">
    <source>
        <dbReference type="PROSITE" id="PS50949"/>
    </source>
</evidence>
<evidence type="ECO:0000256" key="3">
    <source>
        <dbReference type="ARBA" id="ARBA00023163"/>
    </source>
</evidence>
<evidence type="ECO:0000313" key="6">
    <source>
        <dbReference type="Proteomes" id="UP001332243"/>
    </source>
</evidence>
<dbReference type="PRINTS" id="PR00035">
    <property type="entry name" value="HTHGNTR"/>
</dbReference>
<feature type="domain" description="HTH gntR-type" evidence="4">
    <location>
        <begin position="15"/>
        <end position="83"/>
    </location>
</feature>
<dbReference type="SUPFAM" id="SSF46785">
    <property type="entry name" value="Winged helix' DNA-binding domain"/>
    <property type="match status" value="1"/>
</dbReference>
<dbReference type="InterPro" id="IPR050679">
    <property type="entry name" value="Bact_HTH_transcr_reg"/>
</dbReference>
<sequence>MDLGPDDEIDHGAPLAPYKQLAAILTARIKRGDWQPDRAIPSEQQLVQQYGIARATVRRAIALLVEQGVLYVVPQRGTYVRRADG</sequence>
<dbReference type="PANTHER" id="PTHR44846">
    <property type="entry name" value="MANNOSYL-D-GLYCERATE TRANSPORT/METABOLISM SYSTEM REPRESSOR MNGR-RELATED"/>
    <property type="match status" value="1"/>
</dbReference>
<dbReference type="Gene3D" id="1.10.10.10">
    <property type="entry name" value="Winged helix-like DNA-binding domain superfamily/Winged helix DNA-binding domain"/>
    <property type="match status" value="1"/>
</dbReference>
<evidence type="ECO:0000256" key="2">
    <source>
        <dbReference type="ARBA" id="ARBA00023125"/>
    </source>
</evidence>
<comment type="caution">
    <text evidence="5">The sequence shown here is derived from an EMBL/GenBank/DDBJ whole genome shotgun (WGS) entry which is preliminary data.</text>
</comment>
<dbReference type="EMBL" id="JAZGQK010000021">
    <property type="protein sequence ID" value="MEE6261528.1"/>
    <property type="molecule type" value="Genomic_DNA"/>
</dbReference>
<organism evidence="5 6">
    <name type="scientific">Plantactinospora sonchi</name>
    <dbReference type="NCBI Taxonomy" id="1544735"/>
    <lineage>
        <taxon>Bacteria</taxon>
        <taxon>Bacillati</taxon>
        <taxon>Actinomycetota</taxon>
        <taxon>Actinomycetes</taxon>
        <taxon>Micromonosporales</taxon>
        <taxon>Micromonosporaceae</taxon>
        <taxon>Plantactinospora</taxon>
    </lineage>
</organism>
<dbReference type="CDD" id="cd07377">
    <property type="entry name" value="WHTH_GntR"/>
    <property type="match status" value="1"/>
</dbReference>
<dbReference type="Proteomes" id="UP001332243">
    <property type="component" value="Unassembled WGS sequence"/>
</dbReference>
<keyword evidence="3" id="KW-0804">Transcription</keyword>
<dbReference type="InterPro" id="IPR000524">
    <property type="entry name" value="Tscrpt_reg_HTH_GntR"/>
</dbReference>
<dbReference type="InterPro" id="IPR036388">
    <property type="entry name" value="WH-like_DNA-bd_sf"/>
</dbReference>
<dbReference type="SMART" id="SM00345">
    <property type="entry name" value="HTH_GNTR"/>
    <property type="match status" value="1"/>
</dbReference>